<dbReference type="Proteomes" id="UP000003879">
    <property type="component" value="Unassembled WGS sequence"/>
</dbReference>
<keyword evidence="2" id="KW-0238">DNA-binding</keyword>
<dbReference type="PANTHER" id="PTHR30349">
    <property type="entry name" value="PHAGE INTEGRASE-RELATED"/>
    <property type="match status" value="1"/>
</dbReference>
<dbReference type="Pfam" id="PF00589">
    <property type="entry name" value="Phage_integrase"/>
    <property type="match status" value="1"/>
</dbReference>
<accession>A0A0E2B0X4</accession>
<dbReference type="Pfam" id="PF13102">
    <property type="entry name" value="Phage_int_SAM_5"/>
    <property type="match status" value="1"/>
</dbReference>
<dbReference type="InterPro" id="IPR013762">
    <property type="entry name" value="Integrase-like_cat_sf"/>
</dbReference>
<dbReference type="Gene3D" id="1.10.150.130">
    <property type="match status" value="1"/>
</dbReference>
<evidence type="ECO:0000256" key="2">
    <source>
        <dbReference type="ARBA" id="ARBA00023125"/>
    </source>
</evidence>
<dbReference type="PANTHER" id="PTHR30349:SF64">
    <property type="entry name" value="PROPHAGE INTEGRASE INTD-RELATED"/>
    <property type="match status" value="1"/>
</dbReference>
<dbReference type="SUPFAM" id="SSF56349">
    <property type="entry name" value="DNA breaking-rejoining enzymes"/>
    <property type="match status" value="1"/>
</dbReference>
<dbReference type="PROSITE" id="PS51898">
    <property type="entry name" value="TYR_RECOMBINASE"/>
    <property type="match status" value="1"/>
</dbReference>
<dbReference type="EMBL" id="AGXN01000012">
    <property type="protein sequence ID" value="EIY96191.1"/>
    <property type="molecule type" value="Genomic_DNA"/>
</dbReference>
<protein>
    <recommendedName>
        <fullName evidence="4">Tyr recombinase domain-containing protein</fullName>
    </recommendedName>
</protein>
<dbReference type="InterPro" id="IPR002104">
    <property type="entry name" value="Integrase_catalytic"/>
</dbReference>
<dbReference type="InterPro" id="IPR035386">
    <property type="entry name" value="Arm-DNA-bind_5"/>
</dbReference>
<gene>
    <name evidence="5" type="ORF">HMPREF1056_02079</name>
</gene>
<reference evidence="5 6" key="1">
    <citation type="submission" date="2012-02" db="EMBL/GenBank/DDBJ databases">
        <title>The Genome Sequence of Bacteroides fragilis CL07T12C05.</title>
        <authorList>
            <consortium name="The Broad Institute Genome Sequencing Platform"/>
            <person name="Earl A."/>
            <person name="Ward D."/>
            <person name="Feldgarden M."/>
            <person name="Gevers D."/>
            <person name="Zitomersky N.L."/>
            <person name="Coyne M.J."/>
            <person name="Comstock L.E."/>
            <person name="Young S.K."/>
            <person name="Zeng Q."/>
            <person name="Gargeya S."/>
            <person name="Fitzgerald M."/>
            <person name="Haas B."/>
            <person name="Abouelleil A."/>
            <person name="Alvarado L."/>
            <person name="Arachchi H.M."/>
            <person name="Berlin A."/>
            <person name="Chapman S.B."/>
            <person name="Gearin G."/>
            <person name="Goldberg J."/>
            <person name="Griggs A."/>
            <person name="Gujja S."/>
            <person name="Hansen M."/>
            <person name="Heiman D."/>
            <person name="Howarth C."/>
            <person name="Larimer J."/>
            <person name="Lui A."/>
            <person name="MacDonald P.J.P."/>
            <person name="McCowen C."/>
            <person name="Montmayeur A."/>
            <person name="Murphy C."/>
            <person name="Neiman D."/>
            <person name="Pearson M."/>
            <person name="Priest M."/>
            <person name="Roberts A."/>
            <person name="Saif S."/>
            <person name="Shea T."/>
            <person name="Sisk P."/>
            <person name="Stolte C."/>
            <person name="Sykes S."/>
            <person name="Wortman J."/>
            <person name="Nusbaum C."/>
            <person name="Birren B."/>
        </authorList>
    </citation>
    <scope>NUCLEOTIDE SEQUENCE [LARGE SCALE GENOMIC DNA]</scope>
    <source>
        <strain evidence="5 6">CL07T12C05</strain>
    </source>
</reference>
<comment type="caution">
    <text evidence="5">The sequence shown here is derived from an EMBL/GenBank/DDBJ whole genome shotgun (WGS) entry which is preliminary data.</text>
</comment>
<dbReference type="CDD" id="cd01185">
    <property type="entry name" value="INTN1_C_like"/>
    <property type="match status" value="1"/>
</dbReference>
<dbReference type="Gene3D" id="1.10.443.10">
    <property type="entry name" value="Intergrase catalytic core"/>
    <property type="match status" value="1"/>
</dbReference>
<dbReference type="InterPro" id="IPR010998">
    <property type="entry name" value="Integrase_recombinase_N"/>
</dbReference>
<dbReference type="Pfam" id="PF17293">
    <property type="entry name" value="Arm-DNA-bind_5"/>
    <property type="match status" value="1"/>
</dbReference>
<dbReference type="GO" id="GO:0003677">
    <property type="term" value="F:DNA binding"/>
    <property type="evidence" value="ECO:0007669"/>
    <property type="project" value="UniProtKB-KW"/>
</dbReference>
<evidence type="ECO:0000313" key="6">
    <source>
        <dbReference type="Proteomes" id="UP000003879"/>
    </source>
</evidence>
<dbReference type="InterPro" id="IPR050090">
    <property type="entry name" value="Tyrosine_recombinase_XerCD"/>
</dbReference>
<evidence type="ECO:0000256" key="3">
    <source>
        <dbReference type="ARBA" id="ARBA00023172"/>
    </source>
</evidence>
<comment type="similarity">
    <text evidence="1">Belongs to the 'phage' integrase family.</text>
</comment>
<dbReference type="RefSeq" id="WP_005794463.1">
    <property type="nucleotide sequence ID" value="NZ_JH724215.1"/>
</dbReference>
<dbReference type="PATRIC" id="fig|997883.3.peg.2179"/>
<sequence length="379" mass="44979">MKYPTMRFVFDRKKVATKTHKGLVQIEVLSEGKRKWIGTGVKVYSDQWNDRKKIINSVEMIQLNQCLDEQLRIIQNWINELISKKEVFDFDKLDRFLRYTNKSESFVDFVERRIEERGDITESTKASHRTFAASLREFDRIIYFSDLTKANITLYDDWLHAKGYSQPTIYNYHKRNKRYIHEAIKFDLLKNDPYKGERFSRGKHAIRKYLTAEELKKVKDAQIDSETICRVRDLFIFQAYTGISYADLAKFNFKRDVQKRGNKYVILDIRLKTEENYFIVLLSPAMEILKKYDYVLPIISNQQYNLRLKIVADYAGLDRNLTVHMSRHTFATMCLNNGVKMENVSKMLGHTNVRTTQQYAKVLNAEVEKDFEMLERILS</sequence>
<dbReference type="HOGENOM" id="CLU_033139_2_3_10"/>
<evidence type="ECO:0000259" key="4">
    <source>
        <dbReference type="PROSITE" id="PS51898"/>
    </source>
</evidence>
<organism evidence="5 6">
    <name type="scientific">Bacteroides fragilis CL07T12C05</name>
    <dbReference type="NCBI Taxonomy" id="997883"/>
    <lineage>
        <taxon>Bacteria</taxon>
        <taxon>Pseudomonadati</taxon>
        <taxon>Bacteroidota</taxon>
        <taxon>Bacteroidia</taxon>
        <taxon>Bacteroidales</taxon>
        <taxon>Bacteroidaceae</taxon>
        <taxon>Bacteroides</taxon>
    </lineage>
</organism>
<dbReference type="GO" id="GO:0006310">
    <property type="term" value="P:DNA recombination"/>
    <property type="evidence" value="ECO:0007669"/>
    <property type="project" value="UniProtKB-KW"/>
</dbReference>
<dbReference type="AlphaFoldDB" id="A0A0E2B0X4"/>
<dbReference type="InterPro" id="IPR011010">
    <property type="entry name" value="DNA_brk_join_enz"/>
</dbReference>
<proteinExistence type="inferred from homology"/>
<evidence type="ECO:0000256" key="1">
    <source>
        <dbReference type="ARBA" id="ARBA00008857"/>
    </source>
</evidence>
<dbReference type="GO" id="GO:0015074">
    <property type="term" value="P:DNA integration"/>
    <property type="evidence" value="ECO:0007669"/>
    <property type="project" value="InterPro"/>
</dbReference>
<dbReference type="InterPro" id="IPR025269">
    <property type="entry name" value="SAM-like_dom"/>
</dbReference>
<name>A0A0E2B0X4_BACFG</name>
<keyword evidence="3" id="KW-0233">DNA recombination</keyword>
<feature type="domain" description="Tyr recombinase" evidence="4">
    <location>
        <begin position="205"/>
        <end position="372"/>
    </location>
</feature>
<evidence type="ECO:0000313" key="5">
    <source>
        <dbReference type="EMBL" id="EIY96191.1"/>
    </source>
</evidence>